<dbReference type="AlphaFoldDB" id="A0A6J4JED5"/>
<proteinExistence type="predicted"/>
<reference evidence="1" key="1">
    <citation type="submission" date="2020-02" db="EMBL/GenBank/DDBJ databases">
        <authorList>
            <person name="Meier V. D."/>
        </authorList>
    </citation>
    <scope>NUCLEOTIDE SEQUENCE</scope>
    <source>
        <strain evidence="1">AVDCRST_MAG56</strain>
    </source>
</reference>
<organism evidence="1">
    <name type="scientific">uncultured Cytophagales bacterium</name>
    <dbReference type="NCBI Taxonomy" id="158755"/>
    <lineage>
        <taxon>Bacteria</taxon>
        <taxon>Pseudomonadati</taxon>
        <taxon>Bacteroidota</taxon>
        <taxon>Sphingobacteriia</taxon>
        <taxon>Sphingobacteriales</taxon>
        <taxon>environmental samples</taxon>
    </lineage>
</organism>
<sequence>MGLDLFGSFWGNAKKNKPYLRIYKPFTIPLKIILLPPGTTNPNPLKYAHTLITYASKYDVPDNKIPKFFVNLSCPTVKTRGYSSDYTMIMSFFATKTRRHKGSRGLFPGVFMVSW</sequence>
<name>A0A6J4JED5_9SPHI</name>
<gene>
    <name evidence="1" type="ORF">AVDCRST_MAG56-3426</name>
</gene>
<dbReference type="EMBL" id="CADCTQ010000289">
    <property type="protein sequence ID" value="CAA9276661.1"/>
    <property type="molecule type" value="Genomic_DNA"/>
</dbReference>
<accession>A0A6J4JED5</accession>
<evidence type="ECO:0000313" key="1">
    <source>
        <dbReference type="EMBL" id="CAA9276661.1"/>
    </source>
</evidence>
<protein>
    <submittedName>
        <fullName evidence="1">Uncharacterized protein</fullName>
    </submittedName>
</protein>